<dbReference type="HAMAP" id="MF_01057">
    <property type="entry name" value="tRNA_methyltr_TrmB"/>
    <property type="match status" value="1"/>
</dbReference>
<evidence type="ECO:0000256" key="3">
    <source>
        <dbReference type="ARBA" id="ARBA00022603"/>
    </source>
</evidence>
<comment type="caution">
    <text evidence="7">Lacks conserved residue(s) required for the propagation of feature annotation.</text>
</comment>
<dbReference type="InterPro" id="IPR003358">
    <property type="entry name" value="tRNA_(Gua-N-7)_MeTrfase_Trmb"/>
</dbReference>
<dbReference type="InterPro" id="IPR029063">
    <property type="entry name" value="SAM-dependent_MTases_sf"/>
</dbReference>
<evidence type="ECO:0000256" key="8">
    <source>
        <dbReference type="SAM" id="MobiDB-lite"/>
    </source>
</evidence>
<comment type="pathway">
    <text evidence="7">tRNA modification; N(7)-methylguanine-tRNA biosynthesis.</text>
</comment>
<evidence type="ECO:0000256" key="1">
    <source>
        <dbReference type="ARBA" id="ARBA00000142"/>
    </source>
</evidence>
<feature type="binding site" evidence="7">
    <location>
        <position position="145"/>
    </location>
    <ligand>
        <name>S-adenosyl-L-methionine</name>
        <dbReference type="ChEBI" id="CHEBI:59789"/>
    </ligand>
</feature>
<dbReference type="PANTHER" id="PTHR23417:SF14">
    <property type="entry name" value="PENTACOTRIPEPTIDE-REPEAT REGION OF PRORP DOMAIN-CONTAINING PROTEIN"/>
    <property type="match status" value="1"/>
</dbReference>
<evidence type="ECO:0000256" key="6">
    <source>
        <dbReference type="ARBA" id="ARBA00022694"/>
    </source>
</evidence>
<evidence type="ECO:0000256" key="7">
    <source>
        <dbReference type="HAMAP-Rule" id="MF_01057"/>
    </source>
</evidence>
<dbReference type="CDD" id="cd02440">
    <property type="entry name" value="AdoMet_MTases"/>
    <property type="match status" value="1"/>
</dbReference>
<dbReference type="InterPro" id="IPR055361">
    <property type="entry name" value="tRNA_methyltr_TrmB_bact"/>
</dbReference>
<comment type="caution">
    <text evidence="9">The sequence shown here is derived from an EMBL/GenBank/DDBJ whole genome shotgun (WGS) entry which is preliminary data.</text>
</comment>
<proteinExistence type="inferred from homology"/>
<comment type="function">
    <text evidence="2 7">Catalyzes the formation of N(7)-methylguanine at position 46 (m7G46) in tRNA.</text>
</comment>
<sequence length="263" mass="28473">MGHDGRMHAQRGAAATSAELPDTDLSAPRYPRVTSFRSRRSALSSAQQQTWERLWPVYGLDAPRSGGHPTATVDTSPVDTAAWFGREAPVVLEIGCGAGTSTLAMAQGEPHVDVIAVDVYRRGLAQLLCAVAREDVGNIRLIRGDAVDVLQHLIAPGSLAGVRVFFPDPWPKARHHKRRLLQPATFALIAERLRPGGVLHVATDHAGYAEQIAQAGDGEPRLVRVDPGTRSLAISVERPTTKYETKARHAGSAVTELLWERQP</sequence>
<gene>
    <name evidence="7" type="primary">trmB</name>
    <name evidence="9" type="ORF">BST37_19080</name>
</gene>
<dbReference type="Proteomes" id="UP000192374">
    <property type="component" value="Unassembled WGS sequence"/>
</dbReference>
<dbReference type="Pfam" id="PF02390">
    <property type="entry name" value="Methyltransf_4"/>
    <property type="match status" value="1"/>
</dbReference>
<evidence type="ECO:0000313" key="10">
    <source>
        <dbReference type="Proteomes" id="UP000192374"/>
    </source>
</evidence>
<evidence type="ECO:0000256" key="4">
    <source>
        <dbReference type="ARBA" id="ARBA00022679"/>
    </source>
</evidence>
<feature type="region of interest" description="Disordered" evidence="8">
    <location>
        <begin position="1"/>
        <end position="27"/>
    </location>
</feature>
<comment type="catalytic activity">
    <reaction evidence="1 7">
        <text>guanosine(46) in tRNA + S-adenosyl-L-methionine = N(7)-methylguanosine(46) in tRNA + S-adenosyl-L-homocysteine</text>
        <dbReference type="Rhea" id="RHEA:42708"/>
        <dbReference type="Rhea" id="RHEA-COMP:10188"/>
        <dbReference type="Rhea" id="RHEA-COMP:10189"/>
        <dbReference type="ChEBI" id="CHEBI:57856"/>
        <dbReference type="ChEBI" id="CHEBI:59789"/>
        <dbReference type="ChEBI" id="CHEBI:74269"/>
        <dbReference type="ChEBI" id="CHEBI:74480"/>
        <dbReference type="EC" id="2.1.1.33"/>
    </reaction>
</comment>
<keyword evidence="6 7" id="KW-0819">tRNA processing</keyword>
<accession>A0ABX3T0D9</accession>
<evidence type="ECO:0000256" key="2">
    <source>
        <dbReference type="ARBA" id="ARBA00003015"/>
    </source>
</evidence>
<dbReference type="SUPFAM" id="SSF53335">
    <property type="entry name" value="S-adenosyl-L-methionine-dependent methyltransferases"/>
    <property type="match status" value="1"/>
</dbReference>
<keyword evidence="5 7" id="KW-0949">S-adenosyl-L-methionine</keyword>
<evidence type="ECO:0000256" key="5">
    <source>
        <dbReference type="ARBA" id="ARBA00022691"/>
    </source>
</evidence>
<dbReference type="RefSeq" id="WP_083089333.1">
    <property type="nucleotide sequence ID" value="NZ_AP022583.1"/>
</dbReference>
<reference evidence="9 10" key="1">
    <citation type="submission" date="2017-02" db="EMBL/GenBank/DDBJ databases">
        <title>The new phylogeny of genus Mycobacterium.</title>
        <authorList>
            <person name="Tortoli E."/>
            <person name="Trovato A."/>
            <person name="Cirillo D.M."/>
        </authorList>
    </citation>
    <scope>NUCLEOTIDE SEQUENCE [LARGE SCALE GENOMIC DNA]</scope>
    <source>
        <strain evidence="9 10">DSM 45145</strain>
    </source>
</reference>
<feature type="binding site" evidence="7">
    <location>
        <position position="204"/>
    </location>
    <ligand>
        <name>substrate</name>
    </ligand>
</feature>
<dbReference type="EC" id="2.1.1.33" evidence="7"/>
<protein>
    <recommendedName>
        <fullName evidence="7">tRNA (guanine-N(7)-)-methyltransferase</fullName>
        <ecNumber evidence="7">2.1.1.33</ecNumber>
    </recommendedName>
    <alternativeName>
        <fullName evidence="7">tRNA (guanine(46)-N(7))-methyltransferase</fullName>
    </alternativeName>
    <alternativeName>
        <fullName evidence="7">tRNA(m7G46)-methyltransferase</fullName>
    </alternativeName>
</protein>
<evidence type="ECO:0000313" key="9">
    <source>
        <dbReference type="EMBL" id="ORB11570.1"/>
    </source>
</evidence>
<feature type="binding site" evidence="7">
    <location>
        <position position="118"/>
    </location>
    <ligand>
        <name>S-adenosyl-L-methionine</name>
        <dbReference type="ChEBI" id="CHEBI:59789"/>
    </ligand>
</feature>
<keyword evidence="3 7" id="KW-0489">Methyltransferase</keyword>
<keyword evidence="4 7" id="KW-0808">Transferase</keyword>
<feature type="binding site" evidence="7">
    <location>
        <position position="93"/>
    </location>
    <ligand>
        <name>S-adenosyl-L-methionine</name>
        <dbReference type="ChEBI" id="CHEBI:59789"/>
    </ligand>
</feature>
<comment type="similarity">
    <text evidence="7">Belongs to the class I-like SAM-binding methyltransferase superfamily. TrmB family.</text>
</comment>
<dbReference type="PROSITE" id="PS51625">
    <property type="entry name" value="SAM_MT_TRMB"/>
    <property type="match status" value="1"/>
</dbReference>
<feature type="binding site" evidence="7">
    <location>
        <position position="168"/>
    </location>
    <ligand>
        <name>S-adenosyl-L-methionine</name>
        <dbReference type="ChEBI" id="CHEBI:59789"/>
    </ligand>
</feature>
<dbReference type="PANTHER" id="PTHR23417">
    <property type="entry name" value="3-DEOXY-D-MANNO-OCTULOSONIC-ACID TRANSFERASE/TRNA GUANINE-N 7 - -METHYLTRANSFERASE"/>
    <property type="match status" value="1"/>
</dbReference>
<organism evidence="9 10">
    <name type="scientific">Mycobacterium noviomagense</name>
    <dbReference type="NCBI Taxonomy" id="459858"/>
    <lineage>
        <taxon>Bacteria</taxon>
        <taxon>Bacillati</taxon>
        <taxon>Actinomycetota</taxon>
        <taxon>Actinomycetes</taxon>
        <taxon>Mycobacteriales</taxon>
        <taxon>Mycobacteriaceae</taxon>
        <taxon>Mycobacterium</taxon>
    </lineage>
</organism>
<name>A0ABX3T0D9_9MYCO</name>
<feature type="binding site" evidence="7">
    <location>
        <begin position="241"/>
        <end position="244"/>
    </location>
    <ligand>
        <name>substrate</name>
    </ligand>
</feature>
<keyword evidence="10" id="KW-1185">Reference proteome</keyword>
<dbReference type="EMBL" id="MVIC01000048">
    <property type="protein sequence ID" value="ORB11570.1"/>
    <property type="molecule type" value="Genomic_DNA"/>
</dbReference>
<dbReference type="NCBIfam" id="TIGR00091">
    <property type="entry name" value="tRNA (guanosine(46)-N7)-methyltransferase TrmB"/>
    <property type="match status" value="1"/>
</dbReference>
<feature type="binding site" evidence="7">
    <location>
        <position position="172"/>
    </location>
    <ligand>
        <name>substrate</name>
    </ligand>
</feature>
<dbReference type="Gene3D" id="3.40.50.150">
    <property type="entry name" value="Vaccinia Virus protein VP39"/>
    <property type="match status" value="1"/>
</dbReference>